<evidence type="ECO:0000256" key="1">
    <source>
        <dbReference type="SAM" id="Phobius"/>
    </source>
</evidence>
<comment type="caution">
    <text evidence="2">The sequence shown here is derived from an EMBL/GenBank/DDBJ whole genome shotgun (WGS) entry which is preliminary data.</text>
</comment>
<evidence type="ECO:0000313" key="2">
    <source>
        <dbReference type="EMBL" id="GAV25413.1"/>
    </source>
</evidence>
<reference evidence="3" key="1">
    <citation type="submission" date="2016-12" db="EMBL/GenBank/DDBJ databases">
        <title>Draft Genome Sequences od Carboxydothermus pertinax and islandicus, Hydrogenogenic Carboxydotrophic Bacteria.</title>
        <authorList>
            <person name="Fukuyama Y."/>
            <person name="Ohmae K."/>
            <person name="Yoneda Y."/>
            <person name="Yoshida T."/>
            <person name="Sako Y."/>
        </authorList>
    </citation>
    <scope>NUCLEOTIDE SEQUENCE [LARGE SCALE GENOMIC DNA]</scope>
    <source>
        <strain evidence="3">SET</strain>
    </source>
</reference>
<dbReference type="OrthoDB" id="2112265at2"/>
<name>A0A1L8D2N0_9THEO</name>
<protein>
    <recommendedName>
        <fullName evidence="4">Methyl-accepting chemotaxis protein</fullName>
    </recommendedName>
</protein>
<dbReference type="Proteomes" id="UP000187338">
    <property type="component" value="Unassembled WGS sequence"/>
</dbReference>
<accession>A0A1L8D2N0</accession>
<organism evidence="2 3">
    <name type="scientific">Carboxydothermus islandicus</name>
    <dbReference type="NCBI Taxonomy" id="661089"/>
    <lineage>
        <taxon>Bacteria</taxon>
        <taxon>Bacillati</taxon>
        <taxon>Bacillota</taxon>
        <taxon>Clostridia</taxon>
        <taxon>Thermoanaerobacterales</taxon>
        <taxon>Thermoanaerobacteraceae</taxon>
        <taxon>Carboxydothermus</taxon>
    </lineage>
</organism>
<keyword evidence="1" id="KW-1133">Transmembrane helix</keyword>
<proteinExistence type="predicted"/>
<keyword evidence="3" id="KW-1185">Reference proteome</keyword>
<dbReference type="STRING" id="661089.ciss_13460"/>
<evidence type="ECO:0008006" key="4">
    <source>
        <dbReference type="Google" id="ProtNLM"/>
    </source>
</evidence>
<dbReference type="EMBL" id="BDJL01000038">
    <property type="protein sequence ID" value="GAV25413.1"/>
    <property type="molecule type" value="Genomic_DNA"/>
</dbReference>
<feature type="transmembrane region" description="Helical" evidence="1">
    <location>
        <begin position="12"/>
        <end position="34"/>
    </location>
</feature>
<keyword evidence="1" id="KW-0812">Transmembrane</keyword>
<dbReference type="AlphaFoldDB" id="A0A1L8D2N0"/>
<gene>
    <name evidence="2" type="ORF">ciss_13460</name>
</gene>
<dbReference type="RefSeq" id="WP_075865568.1">
    <property type="nucleotide sequence ID" value="NZ_BDJL01000038.1"/>
</dbReference>
<evidence type="ECO:0000313" key="3">
    <source>
        <dbReference type="Proteomes" id="UP000187338"/>
    </source>
</evidence>
<keyword evidence="1" id="KW-0472">Membrane</keyword>
<sequence length="82" mass="9297">MLSRMDSFEKLKTFLMITTLLIILTFAVIVYTLALQNNKYQSVSENLATGYAKMLSGDMIGLVELLERAEEKNFEASDLWGI</sequence>